<feature type="transmembrane region" description="Helical" evidence="1">
    <location>
        <begin position="65"/>
        <end position="84"/>
    </location>
</feature>
<keyword evidence="1" id="KW-0812">Transmembrane</keyword>
<keyword evidence="1" id="KW-1133">Transmembrane helix</keyword>
<gene>
    <name evidence="2" type="ORF">ACFQ4E_13675</name>
</gene>
<sequence length="85" mass="8902">MRHWGAGLFALAWLASAALALIGTQGLFGTQPDGLAAVWLIFVGMPWSLGLVAIDTLLDLPDWAGMALAYAAPGLTLALILRLGR</sequence>
<organism evidence="2 3">
    <name type="scientific">Litorisediminicola beolgyonensis</name>
    <dbReference type="NCBI Taxonomy" id="1173614"/>
    <lineage>
        <taxon>Bacteria</taxon>
        <taxon>Pseudomonadati</taxon>
        <taxon>Pseudomonadota</taxon>
        <taxon>Alphaproteobacteria</taxon>
        <taxon>Rhodobacterales</taxon>
        <taxon>Paracoccaceae</taxon>
        <taxon>Litorisediminicola</taxon>
    </lineage>
</organism>
<evidence type="ECO:0000313" key="3">
    <source>
        <dbReference type="Proteomes" id="UP001597135"/>
    </source>
</evidence>
<name>A0ABW3ZLF0_9RHOB</name>
<reference evidence="3" key="1">
    <citation type="journal article" date="2019" name="Int. J. Syst. Evol. Microbiol.">
        <title>The Global Catalogue of Microorganisms (GCM) 10K type strain sequencing project: providing services to taxonomists for standard genome sequencing and annotation.</title>
        <authorList>
            <consortium name="The Broad Institute Genomics Platform"/>
            <consortium name="The Broad Institute Genome Sequencing Center for Infectious Disease"/>
            <person name="Wu L."/>
            <person name="Ma J."/>
        </authorList>
    </citation>
    <scope>NUCLEOTIDE SEQUENCE [LARGE SCALE GENOMIC DNA]</scope>
    <source>
        <strain evidence="3">CCUG 62953</strain>
    </source>
</reference>
<accession>A0ABW3ZLF0</accession>
<dbReference type="Proteomes" id="UP001597135">
    <property type="component" value="Unassembled WGS sequence"/>
</dbReference>
<protein>
    <recommendedName>
        <fullName evidence="4">Iron uptake protein</fullName>
    </recommendedName>
</protein>
<dbReference type="RefSeq" id="WP_386804466.1">
    <property type="nucleotide sequence ID" value="NZ_JBHTMU010000025.1"/>
</dbReference>
<comment type="caution">
    <text evidence="2">The sequence shown here is derived from an EMBL/GenBank/DDBJ whole genome shotgun (WGS) entry which is preliminary data.</text>
</comment>
<feature type="transmembrane region" description="Helical" evidence="1">
    <location>
        <begin position="36"/>
        <end position="58"/>
    </location>
</feature>
<keyword evidence="1" id="KW-0472">Membrane</keyword>
<dbReference type="EMBL" id="JBHTMU010000025">
    <property type="protein sequence ID" value="MFD1343473.1"/>
    <property type="molecule type" value="Genomic_DNA"/>
</dbReference>
<evidence type="ECO:0000313" key="2">
    <source>
        <dbReference type="EMBL" id="MFD1343473.1"/>
    </source>
</evidence>
<evidence type="ECO:0000256" key="1">
    <source>
        <dbReference type="SAM" id="Phobius"/>
    </source>
</evidence>
<proteinExistence type="predicted"/>
<keyword evidence="3" id="KW-1185">Reference proteome</keyword>
<evidence type="ECO:0008006" key="4">
    <source>
        <dbReference type="Google" id="ProtNLM"/>
    </source>
</evidence>